<feature type="region of interest" description="Disordered" evidence="1">
    <location>
        <begin position="1"/>
        <end position="59"/>
    </location>
</feature>
<sequence>MKRGYLQNHPSDDDKNSWGARKMKGNNDKEKFDKMFMKSSESNPGPISRNNMNSSFDSSNKEIDKLEEINSKKGLTVDERNKINAKILKAELRGDKELVEKLKKKLEGGCETNEDAKQTILLKINEKTGNVLPVMKKNKTIDTSSTCTVNSVFEKNQSIAEMVAEEKTTTATDQITMFSRSMKAMGKFRTEDDFVIDDQVFEHKKKKRHIEKDARKEFQRSVQGKYLKSYKQIPIYFYKKYKLYVICTSFNNIFFVNIRNN</sequence>
<organism evidence="2 3">
    <name type="scientific">Strongyloides papillosus</name>
    <name type="common">Intestinal threadworm</name>
    <dbReference type="NCBI Taxonomy" id="174720"/>
    <lineage>
        <taxon>Eukaryota</taxon>
        <taxon>Metazoa</taxon>
        <taxon>Ecdysozoa</taxon>
        <taxon>Nematoda</taxon>
        <taxon>Chromadorea</taxon>
        <taxon>Rhabditida</taxon>
        <taxon>Tylenchina</taxon>
        <taxon>Panagrolaimomorpha</taxon>
        <taxon>Strongyloidoidea</taxon>
        <taxon>Strongyloididae</taxon>
        <taxon>Strongyloides</taxon>
    </lineage>
</organism>
<dbReference type="STRING" id="174720.A0A0N5BMA0"/>
<dbReference type="WBParaSite" id="SPAL_0000704000.1">
    <property type="protein sequence ID" value="SPAL_0000704000.1"/>
    <property type="gene ID" value="SPAL_0000704000"/>
</dbReference>
<proteinExistence type="predicted"/>
<reference evidence="3" key="1">
    <citation type="submission" date="2017-02" db="UniProtKB">
        <authorList>
            <consortium name="WormBaseParasite"/>
        </authorList>
    </citation>
    <scope>IDENTIFICATION</scope>
</reference>
<accession>A0A0N5BMA0</accession>
<feature type="compositionally biased region" description="Basic and acidic residues" evidence="1">
    <location>
        <begin position="25"/>
        <end position="36"/>
    </location>
</feature>
<dbReference type="Proteomes" id="UP000046392">
    <property type="component" value="Unplaced"/>
</dbReference>
<keyword evidence="2" id="KW-1185">Reference proteome</keyword>
<dbReference type="AlphaFoldDB" id="A0A0N5BMA0"/>
<feature type="compositionally biased region" description="Polar residues" evidence="1">
    <location>
        <begin position="39"/>
        <end position="58"/>
    </location>
</feature>
<protein>
    <submittedName>
        <fullName evidence="3">Uncharacterized protein</fullName>
    </submittedName>
</protein>
<evidence type="ECO:0000313" key="3">
    <source>
        <dbReference type="WBParaSite" id="SPAL_0000704000.1"/>
    </source>
</evidence>
<evidence type="ECO:0000256" key="1">
    <source>
        <dbReference type="SAM" id="MobiDB-lite"/>
    </source>
</evidence>
<name>A0A0N5BMA0_STREA</name>
<evidence type="ECO:0000313" key="2">
    <source>
        <dbReference type="Proteomes" id="UP000046392"/>
    </source>
</evidence>